<accession>A0A9P6NHF9</accession>
<gene>
    <name evidence="2" type="ORF">CROQUDRAFT_107625</name>
</gene>
<feature type="compositionally biased region" description="Basic and acidic residues" evidence="1">
    <location>
        <begin position="635"/>
        <end position="647"/>
    </location>
</feature>
<comment type="caution">
    <text evidence="2">The sequence shown here is derived from an EMBL/GenBank/DDBJ whole genome shotgun (WGS) entry which is preliminary data.</text>
</comment>
<evidence type="ECO:0000313" key="2">
    <source>
        <dbReference type="EMBL" id="KAG0145662.1"/>
    </source>
</evidence>
<dbReference type="EMBL" id="MU167272">
    <property type="protein sequence ID" value="KAG0145662.1"/>
    <property type="molecule type" value="Genomic_DNA"/>
</dbReference>
<organism evidence="2 3">
    <name type="scientific">Cronartium quercuum f. sp. fusiforme G11</name>
    <dbReference type="NCBI Taxonomy" id="708437"/>
    <lineage>
        <taxon>Eukaryota</taxon>
        <taxon>Fungi</taxon>
        <taxon>Dikarya</taxon>
        <taxon>Basidiomycota</taxon>
        <taxon>Pucciniomycotina</taxon>
        <taxon>Pucciniomycetes</taxon>
        <taxon>Pucciniales</taxon>
        <taxon>Coleosporiaceae</taxon>
        <taxon>Cronartium</taxon>
    </lineage>
</organism>
<evidence type="ECO:0000313" key="3">
    <source>
        <dbReference type="Proteomes" id="UP000886653"/>
    </source>
</evidence>
<dbReference type="Proteomes" id="UP000886653">
    <property type="component" value="Unassembled WGS sequence"/>
</dbReference>
<evidence type="ECO:0000256" key="1">
    <source>
        <dbReference type="SAM" id="MobiDB-lite"/>
    </source>
</evidence>
<feature type="region of interest" description="Disordered" evidence="1">
    <location>
        <begin position="212"/>
        <end position="234"/>
    </location>
</feature>
<sequence length="814" mass="94020">MRLNSGEVYLSARKLRGGFNQMFESFFEITISRALDLMAFEAKYLVAHEPPDASILPNTEQLSKGLAPKRFRFGEGLMCTMSINEEQVSTMKKINHSGEENTPTMSTMITLVVKTPRSSRASLSRILNNGPSIKPSKPICSLALSIKTITTLCCLLILFKNSIASPMEFTRSLGWSHEIDELEPGVNGKPAITSKLGLEKYPKGQRAVNRLEDSTNEESLGTVSEVTPEGEVDTEVKEESDSLLAILPFKHMTKTMSTAMWDAIYDPPILKVSKYGRYSFEDKTLTLKSQTRPFTQTERERVFRDFICPELELKLKYINTRRFQKKIVALIKDTILLYRITGEETSYLGEFLNMIRSRAAPSSVALFKSIEHLFRSGGVSTDLRRRLWNFMQYHAFHSRVTEDYLISLYRTKAFRKILIDYMTDLWKLDGELNDLAWPMHEVVLKKGMEATGHVPVIYGSFFMYHDYLLTRELNVLALIYEPDGSNADDGLKNLLVNRNELMELLDRDCLIYQILRNALLPDLVTELLVLPKDWRYRDDKVVLDLVDKSASRVRNLLDVMLTRKEDELRAQKEKKLLDIKPTEQEDLSRVQTEKDSLDIMPTEKGDLSRVQTGKKKMDIMPTEREGLSRVQTGKKKMDIMPTEKEGSSRVQTGKKKTDIMPTEKQGLSRDQTEKELLDIMITEKKELSRVQTQKELQAALNILLHLRAYGGPEVKDRIREIKFKTEKEIKRENEIKGEKEFDRKQEFSAFEIEYPVDRENNDRWSVRGVSQYRDLLQGMWRWLQNIPLSRPERHGFTRILPHSSERHPMLDSLL</sequence>
<proteinExistence type="predicted"/>
<dbReference type="AlphaFoldDB" id="A0A9P6NHF9"/>
<feature type="region of interest" description="Disordered" evidence="1">
    <location>
        <begin position="624"/>
        <end position="670"/>
    </location>
</feature>
<name>A0A9P6NHF9_9BASI</name>
<reference evidence="2" key="1">
    <citation type="submission" date="2013-11" db="EMBL/GenBank/DDBJ databases">
        <title>Genome sequence of the fusiform rust pathogen reveals effectors for host alternation and coevolution with pine.</title>
        <authorList>
            <consortium name="DOE Joint Genome Institute"/>
            <person name="Smith K."/>
            <person name="Pendleton A."/>
            <person name="Kubisiak T."/>
            <person name="Anderson C."/>
            <person name="Salamov A."/>
            <person name="Aerts A."/>
            <person name="Riley R."/>
            <person name="Clum A."/>
            <person name="Lindquist E."/>
            <person name="Ence D."/>
            <person name="Campbell M."/>
            <person name="Kronenberg Z."/>
            <person name="Feau N."/>
            <person name="Dhillon B."/>
            <person name="Hamelin R."/>
            <person name="Burleigh J."/>
            <person name="Smith J."/>
            <person name="Yandell M."/>
            <person name="Nelson C."/>
            <person name="Grigoriev I."/>
            <person name="Davis J."/>
        </authorList>
    </citation>
    <scope>NUCLEOTIDE SEQUENCE</scope>
    <source>
        <strain evidence="2">G11</strain>
    </source>
</reference>
<protein>
    <submittedName>
        <fullName evidence="2">Uncharacterized protein</fullName>
    </submittedName>
</protein>
<keyword evidence="3" id="KW-1185">Reference proteome</keyword>